<dbReference type="AlphaFoldDB" id="A0A0C3SCD0"/>
<reference evidence="1 2" key="1">
    <citation type="journal article" date="2014" name="PLoS Genet.">
        <title>Analysis of the Phlebiopsis gigantea genome, transcriptome and secretome provides insight into its pioneer colonization strategies of wood.</title>
        <authorList>
            <person name="Hori C."/>
            <person name="Ishida T."/>
            <person name="Igarashi K."/>
            <person name="Samejima M."/>
            <person name="Suzuki H."/>
            <person name="Master E."/>
            <person name="Ferreira P."/>
            <person name="Ruiz-Duenas F.J."/>
            <person name="Held B."/>
            <person name="Canessa P."/>
            <person name="Larrondo L.F."/>
            <person name="Schmoll M."/>
            <person name="Druzhinina I.S."/>
            <person name="Kubicek C.P."/>
            <person name="Gaskell J.A."/>
            <person name="Kersten P."/>
            <person name="St John F."/>
            <person name="Glasner J."/>
            <person name="Sabat G."/>
            <person name="Splinter BonDurant S."/>
            <person name="Syed K."/>
            <person name="Yadav J."/>
            <person name="Mgbeahuruike A.C."/>
            <person name="Kovalchuk A."/>
            <person name="Asiegbu F.O."/>
            <person name="Lackner G."/>
            <person name="Hoffmeister D."/>
            <person name="Rencoret J."/>
            <person name="Gutierrez A."/>
            <person name="Sun H."/>
            <person name="Lindquist E."/>
            <person name="Barry K."/>
            <person name="Riley R."/>
            <person name="Grigoriev I.V."/>
            <person name="Henrissat B."/>
            <person name="Kues U."/>
            <person name="Berka R.M."/>
            <person name="Martinez A.T."/>
            <person name="Covert S.F."/>
            <person name="Blanchette R.A."/>
            <person name="Cullen D."/>
        </authorList>
    </citation>
    <scope>NUCLEOTIDE SEQUENCE [LARGE SCALE GENOMIC DNA]</scope>
    <source>
        <strain evidence="1 2">11061_1 CR5-6</strain>
    </source>
</reference>
<protein>
    <submittedName>
        <fullName evidence="1">Uncharacterized protein</fullName>
    </submittedName>
</protein>
<sequence>MAPARTLRKSSNLENMGLGLKTPSQKVLRIVSSSVFKDASIRRRNRVLSGLKASKTEDAIKHQKAATVAVRINLPTPPASPYSAAHASVQLPAQPANRLTIPNSLRRPMRCPVDSEKIVALDPEGLTNIPAGYVRASLEQLGPQMWKVVQGIAVDEFSTDQFAPEQMTVKANDVSAQMPTHLLAVWSQPKTSPSPSNRCPISLHPTHNLVLASHCTNLPTFAPKQASPQPYAPGAEISLPVQGLCVPHRESFTAIHQYLYTKDSAAFFGSLVPRPAARTLAPLLPSTSLPGFALRLSATFSTQVLLAHILFVSGVYANMCHLGIQDDEMWRVLQGAWGVLREALQISSLKSQA</sequence>
<organism evidence="1 2">
    <name type="scientific">Phlebiopsis gigantea (strain 11061_1 CR5-6)</name>
    <name type="common">White-rot fungus</name>
    <name type="synonym">Peniophora gigantea</name>
    <dbReference type="NCBI Taxonomy" id="745531"/>
    <lineage>
        <taxon>Eukaryota</taxon>
        <taxon>Fungi</taxon>
        <taxon>Dikarya</taxon>
        <taxon>Basidiomycota</taxon>
        <taxon>Agaricomycotina</taxon>
        <taxon>Agaricomycetes</taxon>
        <taxon>Polyporales</taxon>
        <taxon>Phanerochaetaceae</taxon>
        <taxon>Phlebiopsis</taxon>
    </lineage>
</organism>
<dbReference type="HOGENOM" id="CLU_059618_0_0_1"/>
<dbReference type="EMBL" id="KN840451">
    <property type="protein sequence ID" value="KIP10792.1"/>
    <property type="molecule type" value="Genomic_DNA"/>
</dbReference>
<proteinExistence type="predicted"/>
<evidence type="ECO:0000313" key="1">
    <source>
        <dbReference type="EMBL" id="KIP10792.1"/>
    </source>
</evidence>
<gene>
    <name evidence="1" type="ORF">PHLGIDRAFT_197588</name>
</gene>
<dbReference type="Proteomes" id="UP000053257">
    <property type="component" value="Unassembled WGS sequence"/>
</dbReference>
<evidence type="ECO:0000313" key="2">
    <source>
        <dbReference type="Proteomes" id="UP000053257"/>
    </source>
</evidence>
<accession>A0A0C3SCD0</accession>
<dbReference type="OrthoDB" id="2570975at2759"/>
<name>A0A0C3SCD0_PHLG1</name>
<keyword evidence="2" id="KW-1185">Reference proteome</keyword>